<proteinExistence type="predicted"/>
<dbReference type="AlphaFoldDB" id="A0AA38G020"/>
<dbReference type="InterPro" id="IPR002683">
    <property type="entry name" value="PsbP_C"/>
</dbReference>
<name>A0AA38G020_TAXCH</name>
<evidence type="ECO:0000313" key="3">
    <source>
        <dbReference type="Proteomes" id="UP000824469"/>
    </source>
</evidence>
<reference evidence="2 3" key="1">
    <citation type="journal article" date="2021" name="Nat. Plants">
        <title>The Taxus genome provides insights into paclitaxel biosynthesis.</title>
        <authorList>
            <person name="Xiong X."/>
            <person name="Gou J."/>
            <person name="Liao Q."/>
            <person name="Li Y."/>
            <person name="Zhou Q."/>
            <person name="Bi G."/>
            <person name="Li C."/>
            <person name="Du R."/>
            <person name="Wang X."/>
            <person name="Sun T."/>
            <person name="Guo L."/>
            <person name="Liang H."/>
            <person name="Lu P."/>
            <person name="Wu Y."/>
            <person name="Zhang Z."/>
            <person name="Ro D.K."/>
            <person name="Shang Y."/>
            <person name="Huang S."/>
            <person name="Yan J."/>
        </authorList>
    </citation>
    <scope>NUCLEOTIDE SEQUENCE [LARGE SCALE GENOMIC DNA]</scope>
    <source>
        <strain evidence="2">Ta-2019</strain>
    </source>
</reference>
<dbReference type="GO" id="GO:0019898">
    <property type="term" value="C:extrinsic component of membrane"/>
    <property type="evidence" value="ECO:0007669"/>
    <property type="project" value="InterPro"/>
</dbReference>
<dbReference type="Proteomes" id="UP000824469">
    <property type="component" value="Unassembled WGS sequence"/>
</dbReference>
<accession>A0AA38G020</accession>
<keyword evidence="3" id="KW-1185">Reference proteome</keyword>
<sequence>TNKVVDETDYASQIDEINAYMFSYPLKLPNRQYKLKWVESRKPERYSSAAPLSADARQRIVSERLDIKDNLVFSVSIGPPNLRFLASKDKNTWDAKNVAESVLSDKSTARLTTGQRVQESSIIDAHGDKVAGEPYWYYEYIVQKSPTVADQRSDVFRHSLAVTAERDGYLYSLNASALSSSWNTTEPVLRE</sequence>
<gene>
    <name evidence="2" type="ORF">KI387_022409</name>
</gene>
<dbReference type="PANTHER" id="PTHR31407:SF7">
    <property type="entry name" value="PSBP DOMAIN-CONTAINING PROTEIN 5, CHLOROPLASTIC"/>
    <property type="match status" value="1"/>
</dbReference>
<dbReference type="GO" id="GO:0009654">
    <property type="term" value="C:photosystem II oxygen evolving complex"/>
    <property type="evidence" value="ECO:0007669"/>
    <property type="project" value="InterPro"/>
</dbReference>
<dbReference type="InterPro" id="IPR016123">
    <property type="entry name" value="Mog1/PsbP_a/b/a-sand"/>
</dbReference>
<dbReference type="Pfam" id="PF01789">
    <property type="entry name" value="PsbP"/>
    <property type="match status" value="1"/>
</dbReference>
<comment type="caution">
    <text evidence="2">The sequence shown here is derived from an EMBL/GenBank/DDBJ whole genome shotgun (WGS) entry which is preliminary data.</text>
</comment>
<evidence type="ECO:0000313" key="2">
    <source>
        <dbReference type="EMBL" id="KAH9313782.1"/>
    </source>
</evidence>
<dbReference type="PANTHER" id="PTHR31407">
    <property type="match status" value="1"/>
</dbReference>
<dbReference type="OMA" id="EINAYMF"/>
<feature type="non-terminal residue" evidence="2">
    <location>
        <position position="1"/>
    </location>
</feature>
<organism evidence="2 3">
    <name type="scientific">Taxus chinensis</name>
    <name type="common">Chinese yew</name>
    <name type="synonym">Taxus wallichiana var. chinensis</name>
    <dbReference type="NCBI Taxonomy" id="29808"/>
    <lineage>
        <taxon>Eukaryota</taxon>
        <taxon>Viridiplantae</taxon>
        <taxon>Streptophyta</taxon>
        <taxon>Embryophyta</taxon>
        <taxon>Tracheophyta</taxon>
        <taxon>Spermatophyta</taxon>
        <taxon>Pinopsida</taxon>
        <taxon>Pinidae</taxon>
        <taxon>Conifers II</taxon>
        <taxon>Cupressales</taxon>
        <taxon>Taxaceae</taxon>
        <taxon>Taxus</taxon>
    </lineage>
</organism>
<dbReference type="Gene3D" id="3.40.1000.10">
    <property type="entry name" value="Mog1/PsbP, alpha/beta/alpha sandwich"/>
    <property type="match status" value="1"/>
</dbReference>
<dbReference type="SUPFAM" id="SSF55724">
    <property type="entry name" value="Mog1p/PsbP-like"/>
    <property type="match status" value="1"/>
</dbReference>
<protein>
    <recommendedName>
        <fullName evidence="1">PsbP C-terminal domain-containing protein</fullName>
    </recommendedName>
</protein>
<dbReference type="EMBL" id="JAHRHJ020000005">
    <property type="protein sequence ID" value="KAH9313782.1"/>
    <property type="molecule type" value="Genomic_DNA"/>
</dbReference>
<feature type="non-terminal residue" evidence="2">
    <location>
        <position position="191"/>
    </location>
</feature>
<dbReference type="GO" id="GO:0015979">
    <property type="term" value="P:photosynthesis"/>
    <property type="evidence" value="ECO:0007669"/>
    <property type="project" value="InterPro"/>
</dbReference>
<evidence type="ECO:0000259" key="1">
    <source>
        <dbReference type="Pfam" id="PF01789"/>
    </source>
</evidence>
<dbReference type="GO" id="GO:0005509">
    <property type="term" value="F:calcium ion binding"/>
    <property type="evidence" value="ECO:0007669"/>
    <property type="project" value="InterPro"/>
</dbReference>
<feature type="domain" description="PsbP C-terminal" evidence="1">
    <location>
        <begin position="97"/>
        <end position="190"/>
    </location>
</feature>